<accession>A0A9W9ZH24</accession>
<reference evidence="9" key="1">
    <citation type="submission" date="2023-01" db="EMBL/GenBank/DDBJ databases">
        <title>Genome assembly of the deep-sea coral Lophelia pertusa.</title>
        <authorList>
            <person name="Herrera S."/>
            <person name="Cordes E."/>
        </authorList>
    </citation>
    <scope>NUCLEOTIDE SEQUENCE</scope>
    <source>
        <strain evidence="9">USNM1676648</strain>
        <tissue evidence="9">Polyp</tissue>
    </source>
</reference>
<dbReference type="CDD" id="cd00190">
    <property type="entry name" value="Tryp_SPc"/>
    <property type="match status" value="1"/>
</dbReference>
<dbReference type="InterPro" id="IPR018114">
    <property type="entry name" value="TRYPSIN_HIS"/>
</dbReference>
<evidence type="ECO:0000259" key="8">
    <source>
        <dbReference type="PROSITE" id="PS50240"/>
    </source>
</evidence>
<dbReference type="PRINTS" id="PR00722">
    <property type="entry name" value="CHYMOTRYPSIN"/>
</dbReference>
<protein>
    <submittedName>
        <fullName evidence="9">Chymotrypsin-like elastase member 3B</fullName>
    </submittedName>
</protein>
<dbReference type="OrthoDB" id="10061449at2759"/>
<feature type="domain" description="Peptidase S1" evidence="8">
    <location>
        <begin position="183"/>
        <end position="430"/>
    </location>
</feature>
<feature type="region of interest" description="Disordered" evidence="6">
    <location>
        <begin position="61"/>
        <end position="182"/>
    </location>
</feature>
<dbReference type="FunFam" id="2.40.10.10:FF:000003">
    <property type="entry name" value="Transmembrane serine protease 3"/>
    <property type="match status" value="1"/>
</dbReference>
<organism evidence="9 10">
    <name type="scientific">Desmophyllum pertusum</name>
    <dbReference type="NCBI Taxonomy" id="174260"/>
    <lineage>
        <taxon>Eukaryota</taxon>
        <taxon>Metazoa</taxon>
        <taxon>Cnidaria</taxon>
        <taxon>Anthozoa</taxon>
        <taxon>Hexacorallia</taxon>
        <taxon>Scleractinia</taxon>
        <taxon>Caryophylliina</taxon>
        <taxon>Caryophylliidae</taxon>
        <taxon>Desmophyllum</taxon>
    </lineage>
</organism>
<dbReference type="SUPFAM" id="SSF50494">
    <property type="entry name" value="Trypsin-like serine proteases"/>
    <property type="match status" value="1"/>
</dbReference>
<sequence>MMNIVTFTVVIIATLSTNQARHHIISRGHLTPPLKEPFFTADIELEPVQTELNVAVEKRVDELEANQDPHQSDSWETTGHKMPPPKGPLRDIKSPRSPGLDEDPHQSNSRGTTGHKMPPPKGPLRDIKSPRSPGLDEDPHQSNSRGTTGHKMPPPKGPLREIKPPFDQGSSSCGHSSSSSSRVINGADATLGEWPWQARLQLNHMHLCGGTLIMPEWLMTAAHCVLDNDPSKFEVILGDIDRNKIEGSEQKFKVKRIFKHRLFSHPVPYENDIALFQLSRPAKRGDLVNTACLPGFLDEVPVGTECYITGWGQMFGKGESATILQQARMPVVSNGACAAKLDTSPNGGLHTDNRTWIVTSKMICAGDAGNTKTSGCFGDSGGPFQCKNTAGQWVVQGIVSWGDPDCSSSNHYTVFTRVSVFRKWIEDVMENITST</sequence>
<dbReference type="AlphaFoldDB" id="A0A9W9ZH24"/>
<feature type="chain" id="PRO_5040769936" evidence="7">
    <location>
        <begin position="21"/>
        <end position="435"/>
    </location>
</feature>
<evidence type="ECO:0000256" key="4">
    <source>
        <dbReference type="ARBA" id="ARBA00023157"/>
    </source>
</evidence>
<evidence type="ECO:0000256" key="2">
    <source>
        <dbReference type="ARBA" id="ARBA00022801"/>
    </source>
</evidence>
<keyword evidence="3 5" id="KW-0720">Serine protease</keyword>
<evidence type="ECO:0000313" key="10">
    <source>
        <dbReference type="Proteomes" id="UP001163046"/>
    </source>
</evidence>
<dbReference type="InterPro" id="IPR001254">
    <property type="entry name" value="Trypsin_dom"/>
</dbReference>
<dbReference type="GO" id="GO:0006508">
    <property type="term" value="P:proteolysis"/>
    <property type="evidence" value="ECO:0007669"/>
    <property type="project" value="UniProtKB-KW"/>
</dbReference>
<keyword evidence="4" id="KW-1015">Disulfide bond</keyword>
<dbReference type="GO" id="GO:0004252">
    <property type="term" value="F:serine-type endopeptidase activity"/>
    <property type="evidence" value="ECO:0007669"/>
    <property type="project" value="InterPro"/>
</dbReference>
<evidence type="ECO:0000256" key="1">
    <source>
        <dbReference type="ARBA" id="ARBA00022670"/>
    </source>
</evidence>
<evidence type="ECO:0000256" key="6">
    <source>
        <dbReference type="SAM" id="MobiDB-lite"/>
    </source>
</evidence>
<keyword evidence="1 5" id="KW-0645">Protease</keyword>
<dbReference type="PANTHER" id="PTHR24252">
    <property type="entry name" value="ACROSIN-RELATED"/>
    <property type="match status" value="1"/>
</dbReference>
<dbReference type="Pfam" id="PF00089">
    <property type="entry name" value="Trypsin"/>
    <property type="match status" value="1"/>
</dbReference>
<dbReference type="InterPro" id="IPR001314">
    <property type="entry name" value="Peptidase_S1A"/>
</dbReference>
<gene>
    <name evidence="9" type="primary">CELA3B_1</name>
    <name evidence="9" type="ORF">OS493_001546</name>
</gene>
<dbReference type="InterPro" id="IPR009003">
    <property type="entry name" value="Peptidase_S1_PA"/>
</dbReference>
<dbReference type="InterPro" id="IPR043504">
    <property type="entry name" value="Peptidase_S1_PA_chymotrypsin"/>
</dbReference>
<evidence type="ECO:0000256" key="7">
    <source>
        <dbReference type="SAM" id="SignalP"/>
    </source>
</evidence>
<dbReference type="EMBL" id="MU826350">
    <property type="protein sequence ID" value="KAJ7381411.1"/>
    <property type="molecule type" value="Genomic_DNA"/>
</dbReference>
<feature type="compositionally biased region" description="Low complexity" evidence="6">
    <location>
        <begin position="169"/>
        <end position="181"/>
    </location>
</feature>
<dbReference type="PANTHER" id="PTHR24252:SF7">
    <property type="entry name" value="HYALIN"/>
    <property type="match status" value="1"/>
</dbReference>
<dbReference type="Gene3D" id="2.40.10.10">
    <property type="entry name" value="Trypsin-like serine proteases"/>
    <property type="match status" value="1"/>
</dbReference>
<dbReference type="SMART" id="SM00020">
    <property type="entry name" value="Tryp_SPc"/>
    <property type="match status" value="1"/>
</dbReference>
<keyword evidence="2 5" id="KW-0378">Hydrolase</keyword>
<feature type="signal peptide" evidence="7">
    <location>
        <begin position="1"/>
        <end position="20"/>
    </location>
</feature>
<dbReference type="PROSITE" id="PS50240">
    <property type="entry name" value="TRYPSIN_DOM"/>
    <property type="match status" value="1"/>
</dbReference>
<dbReference type="Proteomes" id="UP001163046">
    <property type="component" value="Unassembled WGS sequence"/>
</dbReference>
<proteinExistence type="predicted"/>
<evidence type="ECO:0000256" key="3">
    <source>
        <dbReference type="ARBA" id="ARBA00022825"/>
    </source>
</evidence>
<evidence type="ECO:0000313" key="9">
    <source>
        <dbReference type="EMBL" id="KAJ7381411.1"/>
    </source>
</evidence>
<feature type="compositionally biased region" description="Polar residues" evidence="6">
    <location>
        <begin position="68"/>
        <end position="77"/>
    </location>
</feature>
<evidence type="ECO:0000256" key="5">
    <source>
        <dbReference type="RuleBase" id="RU363034"/>
    </source>
</evidence>
<dbReference type="PROSITE" id="PS00134">
    <property type="entry name" value="TRYPSIN_HIS"/>
    <property type="match status" value="1"/>
</dbReference>
<name>A0A9W9ZH24_9CNID</name>
<dbReference type="PROSITE" id="PS00135">
    <property type="entry name" value="TRYPSIN_SER"/>
    <property type="match status" value="1"/>
</dbReference>
<dbReference type="InterPro" id="IPR033116">
    <property type="entry name" value="TRYPSIN_SER"/>
</dbReference>
<keyword evidence="7" id="KW-0732">Signal</keyword>
<keyword evidence="10" id="KW-1185">Reference proteome</keyword>
<comment type="caution">
    <text evidence="9">The sequence shown here is derived from an EMBL/GenBank/DDBJ whole genome shotgun (WGS) entry which is preliminary data.</text>
</comment>